<evidence type="ECO:0000256" key="1">
    <source>
        <dbReference type="ARBA" id="ARBA00009741"/>
    </source>
</evidence>
<keyword evidence="2 6" id="KW-0963">Cytoplasm</keyword>
<evidence type="ECO:0000256" key="2">
    <source>
        <dbReference type="ARBA" id="ARBA00022490"/>
    </source>
</evidence>
<dbReference type="SUPFAM" id="SSF53335">
    <property type="entry name" value="S-adenosyl-L-methionine-dependent methyltransferases"/>
    <property type="match status" value="1"/>
</dbReference>
<comment type="similarity">
    <text evidence="1 6">Belongs to the methyltransferase superfamily. PrmA family.</text>
</comment>
<dbReference type="EC" id="2.1.1.-" evidence="6"/>
<gene>
    <name evidence="6 7" type="primary">prmA</name>
    <name evidence="7" type="ORF">J1N51_11680</name>
</gene>
<dbReference type="GO" id="GO:0016279">
    <property type="term" value="F:protein-lysine N-methyltransferase activity"/>
    <property type="evidence" value="ECO:0007669"/>
    <property type="project" value="TreeGrafter"/>
</dbReference>
<evidence type="ECO:0000256" key="5">
    <source>
        <dbReference type="ARBA" id="ARBA00022691"/>
    </source>
</evidence>
<dbReference type="NCBIfam" id="TIGR00406">
    <property type="entry name" value="prmA"/>
    <property type="match status" value="1"/>
</dbReference>
<dbReference type="EMBL" id="CP072110">
    <property type="protein sequence ID" value="QTH63386.1"/>
    <property type="molecule type" value="Genomic_DNA"/>
</dbReference>
<dbReference type="PANTHER" id="PTHR43648:SF1">
    <property type="entry name" value="ELECTRON TRANSFER FLAVOPROTEIN BETA SUBUNIT LYSINE METHYLTRANSFERASE"/>
    <property type="match status" value="1"/>
</dbReference>
<evidence type="ECO:0000313" key="8">
    <source>
        <dbReference type="Proteomes" id="UP000682739"/>
    </source>
</evidence>
<evidence type="ECO:0000256" key="4">
    <source>
        <dbReference type="ARBA" id="ARBA00022679"/>
    </source>
</evidence>
<organism evidence="7 8">
    <name type="scientific">Psychrosphaera ytuae</name>
    <dbReference type="NCBI Taxonomy" id="2820710"/>
    <lineage>
        <taxon>Bacteria</taxon>
        <taxon>Pseudomonadati</taxon>
        <taxon>Pseudomonadota</taxon>
        <taxon>Gammaproteobacteria</taxon>
        <taxon>Alteromonadales</taxon>
        <taxon>Pseudoalteromonadaceae</taxon>
        <taxon>Psychrosphaera</taxon>
    </lineage>
</organism>
<evidence type="ECO:0000313" key="7">
    <source>
        <dbReference type="EMBL" id="QTH63386.1"/>
    </source>
</evidence>
<dbReference type="GO" id="GO:0005840">
    <property type="term" value="C:ribosome"/>
    <property type="evidence" value="ECO:0007669"/>
    <property type="project" value="UniProtKB-KW"/>
</dbReference>
<evidence type="ECO:0000256" key="3">
    <source>
        <dbReference type="ARBA" id="ARBA00022603"/>
    </source>
</evidence>
<feature type="binding site" evidence="6">
    <location>
        <position position="230"/>
    </location>
    <ligand>
        <name>S-adenosyl-L-methionine</name>
        <dbReference type="ChEBI" id="CHEBI:59789"/>
    </ligand>
</feature>
<dbReference type="GO" id="GO:0005829">
    <property type="term" value="C:cytosol"/>
    <property type="evidence" value="ECO:0007669"/>
    <property type="project" value="TreeGrafter"/>
</dbReference>
<dbReference type="InterPro" id="IPR050078">
    <property type="entry name" value="Ribosomal_L11_MeTrfase_PrmA"/>
</dbReference>
<dbReference type="GO" id="GO:0032259">
    <property type="term" value="P:methylation"/>
    <property type="evidence" value="ECO:0007669"/>
    <property type="project" value="UniProtKB-KW"/>
</dbReference>
<dbReference type="AlphaFoldDB" id="A0A975DBQ8"/>
<keyword evidence="5 6" id="KW-0949">S-adenosyl-L-methionine</keyword>
<name>A0A975DBQ8_9GAMM</name>
<keyword evidence="7" id="KW-0687">Ribonucleoprotein</keyword>
<proteinExistence type="inferred from homology"/>
<dbReference type="HAMAP" id="MF_00735">
    <property type="entry name" value="Methyltr_PrmA"/>
    <property type="match status" value="1"/>
</dbReference>
<sequence>MAWVQIRFAVAKEHVDEISDFLMEVGSQSVTFTAGDDQQAIFELFPGDVKYWDHCTCVALFDAAEDLNFVVSQMAAHPLIGEGFAHKVEQVEDKDWEREWMDNFHPIKFGERLWICPSWREIPDPEACNVILDPGLAFGTGTHATTALCLEWLEGMDLSDKTVLDFGCGSGILAIAALKLGAKRAIGIDIDPKAITASLENAERNGVADQIELYLPEDAPQFDTDVIVANILAGPLKELKEIICGYGHEGTLLALSGILAEQAEDVSDAYQPLADLAPPQQQDEWVRINGAIRAQG</sequence>
<feature type="binding site" evidence="6">
    <location>
        <position position="167"/>
    </location>
    <ligand>
        <name>S-adenosyl-L-methionine</name>
        <dbReference type="ChEBI" id="CHEBI:59789"/>
    </ligand>
</feature>
<keyword evidence="4 6" id="KW-0808">Transferase</keyword>
<dbReference type="PANTHER" id="PTHR43648">
    <property type="entry name" value="ELECTRON TRANSFER FLAVOPROTEIN BETA SUBUNIT LYSINE METHYLTRANSFERASE"/>
    <property type="match status" value="1"/>
</dbReference>
<dbReference type="InterPro" id="IPR029063">
    <property type="entry name" value="SAM-dependent_MTases_sf"/>
</dbReference>
<dbReference type="PIRSF" id="PIRSF000401">
    <property type="entry name" value="RPL11_MTase"/>
    <property type="match status" value="1"/>
</dbReference>
<dbReference type="InterPro" id="IPR004498">
    <property type="entry name" value="Ribosomal_PrmA_MeTrfase"/>
</dbReference>
<accession>A0A975DBQ8</accession>
<dbReference type="Gene3D" id="3.40.50.150">
    <property type="entry name" value="Vaccinia Virus protein VP39"/>
    <property type="match status" value="1"/>
</dbReference>
<comment type="subcellular location">
    <subcellularLocation>
        <location evidence="6">Cytoplasm</location>
    </subcellularLocation>
</comment>
<keyword evidence="3 6" id="KW-0489">Methyltransferase</keyword>
<protein>
    <recommendedName>
        <fullName evidence="6">Ribosomal protein L11 methyltransferase</fullName>
        <shortName evidence="6">L11 Mtase</shortName>
        <ecNumber evidence="6">2.1.1.-</ecNumber>
    </recommendedName>
</protein>
<dbReference type="RefSeq" id="WP_208831443.1">
    <property type="nucleotide sequence ID" value="NZ_CP072110.1"/>
</dbReference>
<dbReference type="Proteomes" id="UP000682739">
    <property type="component" value="Chromosome"/>
</dbReference>
<dbReference type="Pfam" id="PF06325">
    <property type="entry name" value="PrmA"/>
    <property type="match status" value="1"/>
</dbReference>
<feature type="binding site" evidence="6">
    <location>
        <position position="189"/>
    </location>
    <ligand>
        <name>S-adenosyl-L-methionine</name>
        <dbReference type="ChEBI" id="CHEBI:59789"/>
    </ligand>
</feature>
<reference evidence="7" key="1">
    <citation type="submission" date="2021-03" db="EMBL/GenBank/DDBJ databases">
        <title>Description of Psychrosphaera ytuae sp. nov. isolated from deep sea sediment of South China Sea.</title>
        <authorList>
            <person name="Zhang J."/>
            <person name="Xu X.-D."/>
        </authorList>
    </citation>
    <scope>NUCLEOTIDE SEQUENCE</scope>
    <source>
        <strain evidence="7">MTZ26</strain>
    </source>
</reference>
<comment type="function">
    <text evidence="6">Methylates ribosomal protein L11.</text>
</comment>
<evidence type="ECO:0000256" key="6">
    <source>
        <dbReference type="HAMAP-Rule" id="MF_00735"/>
    </source>
</evidence>
<dbReference type="CDD" id="cd02440">
    <property type="entry name" value="AdoMet_MTases"/>
    <property type="match status" value="1"/>
</dbReference>
<comment type="catalytic activity">
    <reaction evidence="6">
        <text>L-lysyl-[protein] + 3 S-adenosyl-L-methionine = N(6),N(6),N(6)-trimethyl-L-lysyl-[protein] + 3 S-adenosyl-L-homocysteine + 3 H(+)</text>
        <dbReference type="Rhea" id="RHEA:54192"/>
        <dbReference type="Rhea" id="RHEA-COMP:9752"/>
        <dbReference type="Rhea" id="RHEA-COMP:13826"/>
        <dbReference type="ChEBI" id="CHEBI:15378"/>
        <dbReference type="ChEBI" id="CHEBI:29969"/>
        <dbReference type="ChEBI" id="CHEBI:57856"/>
        <dbReference type="ChEBI" id="CHEBI:59789"/>
        <dbReference type="ChEBI" id="CHEBI:61961"/>
    </reaction>
</comment>
<feature type="binding site" evidence="6">
    <location>
        <position position="146"/>
    </location>
    <ligand>
        <name>S-adenosyl-L-methionine</name>
        <dbReference type="ChEBI" id="CHEBI:59789"/>
    </ligand>
</feature>
<dbReference type="KEGG" id="psym:J1N51_11680"/>
<keyword evidence="7" id="KW-0689">Ribosomal protein</keyword>
<keyword evidence="8" id="KW-1185">Reference proteome</keyword>